<comment type="catalytic activity">
    <reaction evidence="9">
        <text>5-amino-6-(5-phospho-D-ribitylamino)uracil + NADP(+) = 5-amino-6-(5-phospho-D-ribosylamino)uracil + NADPH + H(+)</text>
        <dbReference type="Rhea" id="RHEA:17845"/>
        <dbReference type="ChEBI" id="CHEBI:15378"/>
        <dbReference type="ChEBI" id="CHEBI:57783"/>
        <dbReference type="ChEBI" id="CHEBI:58349"/>
        <dbReference type="ChEBI" id="CHEBI:58421"/>
        <dbReference type="ChEBI" id="CHEBI:58453"/>
        <dbReference type="EC" id="1.1.1.193"/>
    </reaction>
</comment>
<sequence length="356" mass="39530">MEHTVHSNYLRRCFQLAQLGAGNVAPNPMVGAVLVFDDKIIGEGYHQRYGEAHAEVHCINNALKSHPDLICHSTLYVSLEPCSHFGKTPPCADLIIQHRIPKVVIGCRDSFEAVNGRGVERLRNAGVAVVEHILEQEAMALNKRFFTFHQLKRPYIILKWAQTKNNVIGSNDDERLLITSAVTNRLVHQWRTEEAAIMVGAKTAVKDDPLLDNRNWYGNPPVKIIVSASGNLPGHLKLFQSGAPVLVFTTQQGKDEGQKRFIKVAASDFLDAMLRELHQLQLQSVLVEGGAQLLKSFIDAGLWDEARVITHTTMVAASGVQAPRLHNEALLQTEIFLTDEVAIYKNNTNHFIGSDG</sequence>
<feature type="binding site" evidence="11">
    <location>
        <position position="203"/>
    </location>
    <ligand>
        <name>substrate</name>
    </ligand>
</feature>
<feature type="binding site" evidence="12">
    <location>
        <position position="82"/>
    </location>
    <ligand>
        <name>Zn(2+)</name>
        <dbReference type="ChEBI" id="CHEBI:29105"/>
        <note>catalytic</note>
    </ligand>
</feature>
<evidence type="ECO:0000313" key="14">
    <source>
        <dbReference type="EMBL" id="AHF14634.1"/>
    </source>
</evidence>
<protein>
    <recommendedName>
        <fullName evidence="9">Riboflavin biosynthesis protein RibD</fullName>
    </recommendedName>
    <domain>
        <recommendedName>
            <fullName evidence="9">Diaminohydroxyphosphoribosylaminopyrimidine deaminase</fullName>
            <shortName evidence="9">DRAP deaminase</shortName>
            <ecNumber evidence="9">3.5.4.26</ecNumber>
        </recommendedName>
        <alternativeName>
            <fullName evidence="9">Riboflavin-specific deaminase</fullName>
        </alternativeName>
    </domain>
    <domain>
        <recommendedName>
            <fullName evidence="9">5-amino-6-(5-phosphoribosylamino)uracil reductase</fullName>
            <ecNumber evidence="9">1.1.1.193</ecNumber>
        </recommendedName>
        <alternativeName>
            <fullName evidence="9">HTP reductase</fullName>
        </alternativeName>
    </domain>
</protein>
<dbReference type="EC" id="1.1.1.193" evidence="9"/>
<dbReference type="InterPro" id="IPR024072">
    <property type="entry name" value="DHFR-like_dom_sf"/>
</dbReference>
<feature type="domain" description="CMP/dCMP-type deaminase" evidence="13">
    <location>
        <begin position="4"/>
        <end position="130"/>
    </location>
</feature>
<dbReference type="Pfam" id="PF01872">
    <property type="entry name" value="RibD_C"/>
    <property type="match status" value="1"/>
</dbReference>
<organism evidence="14 15">
    <name type="scientific">Niabella soli DSM 19437</name>
    <dbReference type="NCBI Taxonomy" id="929713"/>
    <lineage>
        <taxon>Bacteria</taxon>
        <taxon>Pseudomonadati</taxon>
        <taxon>Bacteroidota</taxon>
        <taxon>Chitinophagia</taxon>
        <taxon>Chitinophagales</taxon>
        <taxon>Chitinophagaceae</taxon>
        <taxon>Niabella</taxon>
    </lineage>
</organism>
<comment type="similarity">
    <text evidence="5 9">In the C-terminal section; belongs to the HTP reductase family.</text>
</comment>
<keyword evidence="9 12" id="KW-0862">Zinc</keyword>
<dbReference type="eggNOG" id="COG1985">
    <property type="taxonomic scope" value="Bacteria"/>
</dbReference>
<feature type="binding site" evidence="11">
    <location>
        <begin position="290"/>
        <end position="296"/>
    </location>
    <ligand>
        <name>NADP(+)</name>
        <dbReference type="ChEBI" id="CHEBI:58349"/>
    </ligand>
</feature>
<feature type="binding site" evidence="11">
    <location>
        <position position="161"/>
    </location>
    <ligand>
        <name>NADP(+)</name>
        <dbReference type="ChEBI" id="CHEBI:58349"/>
    </ligand>
</feature>
<dbReference type="OrthoDB" id="9800865at2"/>
<comment type="similarity">
    <text evidence="4 9">In the N-terminal section; belongs to the cytidine and deoxycytidylate deaminase family.</text>
</comment>
<keyword evidence="6 9" id="KW-0521">NADP</keyword>
<accession>W0EZK6</accession>
<evidence type="ECO:0000256" key="12">
    <source>
        <dbReference type="PIRSR" id="PIRSR006769-3"/>
    </source>
</evidence>
<reference evidence="14 15" key="1">
    <citation type="submission" date="2013-12" db="EMBL/GenBank/DDBJ databases">
        <authorList>
            <consortium name="DOE Joint Genome Institute"/>
            <person name="Eisen J."/>
            <person name="Huntemann M."/>
            <person name="Han J."/>
            <person name="Chen A."/>
            <person name="Kyrpides N."/>
            <person name="Mavromatis K."/>
            <person name="Markowitz V."/>
            <person name="Palaniappan K."/>
            <person name="Ivanova N."/>
            <person name="Schaumberg A."/>
            <person name="Pati A."/>
            <person name="Liolios K."/>
            <person name="Nordberg H.P."/>
            <person name="Cantor M.N."/>
            <person name="Hua S.X."/>
            <person name="Woyke T."/>
        </authorList>
    </citation>
    <scope>NUCLEOTIDE SEQUENCE [LARGE SCALE GENOMIC DNA]</scope>
    <source>
        <strain evidence="15">DSM 19437</strain>
    </source>
</reference>
<keyword evidence="8" id="KW-0511">Multifunctional enzyme</keyword>
<feature type="binding site" evidence="11">
    <location>
        <position position="211"/>
    </location>
    <ligand>
        <name>substrate</name>
    </ligand>
</feature>
<dbReference type="PIRSF" id="PIRSF006769">
    <property type="entry name" value="RibD"/>
    <property type="match status" value="1"/>
</dbReference>
<dbReference type="AlphaFoldDB" id="W0EZK6"/>
<feature type="binding site" evidence="12">
    <location>
        <position position="91"/>
    </location>
    <ligand>
        <name>Zn(2+)</name>
        <dbReference type="ChEBI" id="CHEBI:29105"/>
        <note>catalytic</note>
    </ligand>
</feature>
<dbReference type="SUPFAM" id="SSF53597">
    <property type="entry name" value="Dihydrofolate reductase-like"/>
    <property type="match status" value="1"/>
</dbReference>
<feature type="binding site" evidence="11">
    <location>
        <position position="288"/>
    </location>
    <ligand>
        <name>substrate</name>
    </ligand>
</feature>
<comment type="pathway">
    <text evidence="3 9">Cofactor biosynthesis; riboflavin biosynthesis; 5-amino-6-(D-ribitylamino)uracil from GTP: step 3/4.</text>
</comment>
<evidence type="ECO:0000256" key="1">
    <source>
        <dbReference type="ARBA" id="ARBA00002151"/>
    </source>
</evidence>
<dbReference type="GO" id="GO:0009231">
    <property type="term" value="P:riboflavin biosynthetic process"/>
    <property type="evidence" value="ECO:0007669"/>
    <property type="project" value="UniProtKB-UniPathway"/>
</dbReference>
<dbReference type="GO" id="GO:0008835">
    <property type="term" value="F:diaminohydroxyphosphoribosylaminopyrimidine deaminase activity"/>
    <property type="evidence" value="ECO:0007669"/>
    <property type="project" value="UniProtKB-EC"/>
</dbReference>
<evidence type="ECO:0000313" key="15">
    <source>
        <dbReference type="Proteomes" id="UP000003586"/>
    </source>
</evidence>
<dbReference type="InterPro" id="IPR002125">
    <property type="entry name" value="CMP_dCMP_dom"/>
</dbReference>
<dbReference type="PANTHER" id="PTHR38011:SF7">
    <property type="entry name" value="2,5-DIAMINO-6-RIBOSYLAMINO-4(3H)-PYRIMIDINONE 5'-PHOSPHATE REDUCTASE"/>
    <property type="match status" value="1"/>
</dbReference>
<dbReference type="Pfam" id="PF00383">
    <property type="entry name" value="dCMP_cyt_deam_1"/>
    <property type="match status" value="1"/>
</dbReference>
<keyword evidence="15" id="KW-1185">Reference proteome</keyword>
<feature type="binding site" evidence="12">
    <location>
        <position position="53"/>
    </location>
    <ligand>
        <name>Zn(2+)</name>
        <dbReference type="ChEBI" id="CHEBI:29105"/>
        <note>catalytic</note>
    </ligand>
</feature>
<evidence type="ECO:0000259" key="13">
    <source>
        <dbReference type="PROSITE" id="PS51747"/>
    </source>
</evidence>
<comment type="catalytic activity">
    <reaction evidence="9">
        <text>2,5-diamino-6-hydroxy-4-(5-phosphoribosylamino)-pyrimidine + H2O + H(+) = 5-amino-6-(5-phospho-D-ribosylamino)uracil + NH4(+)</text>
        <dbReference type="Rhea" id="RHEA:21868"/>
        <dbReference type="ChEBI" id="CHEBI:15377"/>
        <dbReference type="ChEBI" id="CHEBI:15378"/>
        <dbReference type="ChEBI" id="CHEBI:28938"/>
        <dbReference type="ChEBI" id="CHEBI:58453"/>
        <dbReference type="ChEBI" id="CHEBI:58614"/>
        <dbReference type="EC" id="3.5.4.26"/>
    </reaction>
</comment>
<dbReference type="GO" id="GO:0008703">
    <property type="term" value="F:5-amino-6-(5-phosphoribosylamino)uracil reductase activity"/>
    <property type="evidence" value="ECO:0007669"/>
    <property type="project" value="UniProtKB-EC"/>
</dbReference>
<gene>
    <name evidence="14" type="ORF">NIASO_04385</name>
</gene>
<dbReference type="eggNOG" id="COG0117">
    <property type="taxonomic scope" value="Bacteria"/>
</dbReference>
<dbReference type="InterPro" id="IPR002734">
    <property type="entry name" value="RibDG_C"/>
</dbReference>
<dbReference type="Gene3D" id="3.40.430.10">
    <property type="entry name" value="Dihydrofolate Reductase, subunit A"/>
    <property type="match status" value="1"/>
</dbReference>
<feature type="active site" description="Proton donor" evidence="10">
    <location>
        <position position="55"/>
    </location>
</feature>
<dbReference type="PROSITE" id="PS51747">
    <property type="entry name" value="CYT_DCMP_DEAMINASES_2"/>
    <property type="match status" value="1"/>
</dbReference>
<evidence type="ECO:0000256" key="8">
    <source>
        <dbReference type="ARBA" id="ARBA00023268"/>
    </source>
</evidence>
<dbReference type="InterPro" id="IPR050765">
    <property type="entry name" value="Riboflavin_Biosynth_HTPR"/>
</dbReference>
<dbReference type="Gene3D" id="3.40.140.10">
    <property type="entry name" value="Cytidine Deaminase, domain 2"/>
    <property type="match status" value="1"/>
</dbReference>
<dbReference type="UniPathway" id="UPA00275">
    <property type="reaction ID" value="UER00401"/>
</dbReference>
<evidence type="ECO:0000256" key="6">
    <source>
        <dbReference type="ARBA" id="ARBA00022857"/>
    </source>
</evidence>
<comment type="cofactor">
    <cofactor evidence="9 12">
        <name>Zn(2+)</name>
        <dbReference type="ChEBI" id="CHEBI:29105"/>
    </cofactor>
    <text evidence="9 12">Binds 1 zinc ion.</text>
</comment>
<evidence type="ECO:0000256" key="5">
    <source>
        <dbReference type="ARBA" id="ARBA00007417"/>
    </source>
</evidence>
<keyword evidence="7 9" id="KW-0560">Oxidoreductase</keyword>
<comment type="pathway">
    <text evidence="2 9">Cofactor biosynthesis; riboflavin biosynthesis; 5-amino-6-(D-ribitylamino)uracil from GTP: step 2/4.</text>
</comment>
<evidence type="ECO:0000256" key="9">
    <source>
        <dbReference type="PIRNR" id="PIRNR006769"/>
    </source>
</evidence>
<dbReference type="Proteomes" id="UP000003586">
    <property type="component" value="Chromosome"/>
</dbReference>
<feature type="binding site" evidence="11">
    <location>
        <position position="214"/>
    </location>
    <ligand>
        <name>substrate</name>
    </ligand>
</feature>
<keyword evidence="9" id="KW-0686">Riboflavin biosynthesis</keyword>
<keyword evidence="9" id="KW-0378">Hydrolase</keyword>
<proteinExistence type="inferred from homology"/>
<dbReference type="SUPFAM" id="SSF53927">
    <property type="entry name" value="Cytidine deaminase-like"/>
    <property type="match status" value="1"/>
</dbReference>
<evidence type="ECO:0000256" key="11">
    <source>
        <dbReference type="PIRSR" id="PIRSR006769-2"/>
    </source>
</evidence>
<evidence type="ECO:0000256" key="4">
    <source>
        <dbReference type="ARBA" id="ARBA00005259"/>
    </source>
</evidence>
<feature type="binding site" evidence="11">
    <location>
        <position position="207"/>
    </location>
    <ligand>
        <name>NADP(+)</name>
        <dbReference type="ChEBI" id="CHEBI:58349"/>
    </ligand>
</feature>
<evidence type="ECO:0000256" key="2">
    <source>
        <dbReference type="ARBA" id="ARBA00004882"/>
    </source>
</evidence>
<dbReference type="EC" id="3.5.4.26" evidence="9"/>
<dbReference type="CDD" id="cd01284">
    <property type="entry name" value="Riboflavin_deaminase-reductase"/>
    <property type="match status" value="1"/>
</dbReference>
<dbReference type="EMBL" id="CP007035">
    <property type="protein sequence ID" value="AHF14634.1"/>
    <property type="molecule type" value="Genomic_DNA"/>
</dbReference>
<evidence type="ECO:0000256" key="10">
    <source>
        <dbReference type="PIRSR" id="PIRSR006769-1"/>
    </source>
</evidence>
<keyword evidence="9 12" id="KW-0479">Metal-binding</keyword>
<dbReference type="InterPro" id="IPR004794">
    <property type="entry name" value="Eubact_RibD"/>
</dbReference>
<dbReference type="PANTHER" id="PTHR38011">
    <property type="entry name" value="DIHYDROFOLATE REDUCTASE FAMILY PROTEIN (AFU_ORTHOLOGUE AFUA_8G06820)"/>
    <property type="match status" value="1"/>
</dbReference>
<dbReference type="KEGG" id="nso:NIASO_04385"/>
<dbReference type="RefSeq" id="WP_008583281.1">
    <property type="nucleotide sequence ID" value="NZ_CP007035.1"/>
</dbReference>
<feature type="binding site" evidence="11">
    <location>
        <position position="191"/>
    </location>
    <ligand>
        <name>substrate</name>
    </ligand>
</feature>
<dbReference type="HOGENOM" id="CLU_036590_1_1_10"/>
<dbReference type="NCBIfam" id="TIGR00326">
    <property type="entry name" value="eubact_ribD"/>
    <property type="match status" value="1"/>
</dbReference>
<dbReference type="GO" id="GO:0046872">
    <property type="term" value="F:metal ion binding"/>
    <property type="evidence" value="ECO:0007669"/>
    <property type="project" value="UniProtKB-KW"/>
</dbReference>
<comment type="function">
    <text evidence="1 9">Converts 2,5-diamino-6-(ribosylamino)-4(3h)-pyrimidinone 5'-phosphate into 5-amino-6-(ribosylamino)-2,4(1h,3h)-pyrimidinedione 5'-phosphate.</text>
</comment>
<dbReference type="STRING" id="929713.NIASO_04385"/>
<evidence type="ECO:0000256" key="3">
    <source>
        <dbReference type="ARBA" id="ARBA00004910"/>
    </source>
</evidence>
<dbReference type="InterPro" id="IPR016193">
    <property type="entry name" value="Cytidine_deaminase-like"/>
</dbReference>
<evidence type="ECO:0000256" key="7">
    <source>
        <dbReference type="ARBA" id="ARBA00023002"/>
    </source>
</evidence>
<name>W0EZK6_9BACT</name>